<feature type="domain" description="Helicase ATP-binding" evidence="10">
    <location>
        <begin position="163"/>
        <end position="333"/>
    </location>
</feature>
<dbReference type="GO" id="GO:0016817">
    <property type="term" value="F:hydrolase activity, acting on acid anhydrides"/>
    <property type="evidence" value="ECO:0007669"/>
    <property type="project" value="InterPro"/>
</dbReference>
<evidence type="ECO:0000256" key="1">
    <source>
        <dbReference type="ARBA" id="ARBA00022741"/>
    </source>
</evidence>
<keyword evidence="13" id="KW-1185">Reference proteome</keyword>
<comment type="caution">
    <text evidence="12">The sequence shown here is derived from an EMBL/GenBank/DDBJ whole genome shotgun (WGS) entry which is preliminary data.</text>
</comment>
<dbReference type="PROSITE" id="PS51194">
    <property type="entry name" value="HELICASE_CTER"/>
    <property type="match status" value="1"/>
</dbReference>
<evidence type="ECO:0000313" key="12">
    <source>
        <dbReference type="EMBL" id="RKQ95864.1"/>
    </source>
</evidence>
<dbReference type="InterPro" id="IPR040766">
    <property type="entry name" value="Tudor_2_RapA"/>
</dbReference>
<feature type="binding site" evidence="9">
    <location>
        <begin position="176"/>
        <end position="183"/>
    </location>
    <ligand>
        <name>ATP</name>
        <dbReference type="ChEBI" id="CHEBI:30616"/>
    </ligand>
</feature>
<dbReference type="GO" id="GO:0003677">
    <property type="term" value="F:DNA binding"/>
    <property type="evidence" value="ECO:0007669"/>
    <property type="project" value="UniProtKB-KW"/>
</dbReference>
<dbReference type="EC" id="3.6.4.-" evidence="9"/>
<gene>
    <name evidence="9" type="primary">rapA</name>
    <name evidence="12" type="ORF">C7446_3050</name>
</gene>
<keyword evidence="3 9" id="KW-0347">Helicase</keyword>
<dbReference type="Gene3D" id="2.30.30.930">
    <property type="match status" value="1"/>
</dbReference>
<evidence type="ECO:0000256" key="4">
    <source>
        <dbReference type="ARBA" id="ARBA00022840"/>
    </source>
</evidence>
<dbReference type="InterPro" id="IPR027417">
    <property type="entry name" value="P-loop_NTPase"/>
</dbReference>
<dbReference type="Proteomes" id="UP000281975">
    <property type="component" value="Unassembled WGS sequence"/>
</dbReference>
<dbReference type="PROSITE" id="PS51192">
    <property type="entry name" value="HELICASE_ATP_BIND_1"/>
    <property type="match status" value="1"/>
</dbReference>
<dbReference type="InterPro" id="IPR049730">
    <property type="entry name" value="SNF2/RAD54-like_C"/>
</dbReference>
<dbReference type="Pfam" id="PF18337">
    <property type="entry name" value="Tudor_RapA"/>
    <property type="match status" value="1"/>
</dbReference>
<accession>A0A420WTB3</accession>
<name>A0A420WTB3_9GAMM</name>
<dbReference type="InterPro" id="IPR022737">
    <property type="entry name" value="RapA_C"/>
</dbReference>
<organism evidence="12 13">
    <name type="scientific">Kushneria sinocarnis</name>
    <dbReference type="NCBI Taxonomy" id="595502"/>
    <lineage>
        <taxon>Bacteria</taxon>
        <taxon>Pseudomonadati</taxon>
        <taxon>Pseudomonadota</taxon>
        <taxon>Gammaproteobacteria</taxon>
        <taxon>Oceanospirillales</taxon>
        <taxon>Halomonadaceae</taxon>
        <taxon>Kushneria</taxon>
    </lineage>
</organism>
<dbReference type="GO" id="GO:0006355">
    <property type="term" value="P:regulation of DNA-templated transcription"/>
    <property type="evidence" value="ECO:0007669"/>
    <property type="project" value="UniProtKB-UniRule"/>
</dbReference>
<evidence type="ECO:0000256" key="8">
    <source>
        <dbReference type="ARBA" id="ARBA00023163"/>
    </source>
</evidence>
<dbReference type="Gene3D" id="2.30.30.140">
    <property type="match status" value="1"/>
</dbReference>
<dbReference type="InterPro" id="IPR040765">
    <property type="entry name" value="Tudor_1_RapA"/>
</dbReference>
<dbReference type="CDD" id="cd18011">
    <property type="entry name" value="DEXDc_RapA"/>
    <property type="match status" value="1"/>
</dbReference>
<dbReference type="SMART" id="SM00490">
    <property type="entry name" value="HELICc"/>
    <property type="match status" value="1"/>
</dbReference>
<dbReference type="SMART" id="SM00487">
    <property type="entry name" value="DEXDc"/>
    <property type="match status" value="1"/>
</dbReference>
<dbReference type="InterPro" id="IPR023949">
    <property type="entry name" value="Helicase_RapA"/>
</dbReference>
<sequence>MSDFIPGQRFISDGEADLGLGTVLNSDPRSVTVLFAGGEQTRTYSVRQAPLTRVVFGSGDRIETDDGETLTVSHVEEQRGMLIYHGETRQGEARQLPESRISDRMQFHQARDRLLTGQLERNDAFNLRYRSLQHLQRIERHPAFGLSGPRVDLIGHQLYIADEVSHRRLPRVLLADEVGLGKTIEAGLILHRLLLTGRVRRALVLVPESLTHQWLVELLRRFSLEVTLLDEAQSRELDSDSNPFESGQIVLASQQWLFADEQRRQQAGAADWELLIVDEAQHLQWSPESGGDTGYECVAELAAAITGVLLLTATPEQSGALSHFAQLRLLDPQRYHDLDTFREEQHGHAAIAEAVEAVARLPEREARATIEQAAGDDSELHELLERFADASQDEHPELQRQLRRILLDRYGVGRVMFRNSRQHVGGFPERRLHVATLELPQAYRRTLRRVERDEDHLDELLLDTGLDHPDVLLYPELTFEALRHDESGEAWWRFDPRLDWLRSWLKQHPGEKALVLCHHADTALELAAGLQVLSGLHVPVFHEQMSIIERDRAAAAFADADREDGSPLLICSEIGSEGRNFQFCHHLILFDLPPHPDQLEQRIGRLDRIGQHHPIDIHVPTLAGSPGEALLMWYRDALDAFTRPHGLGSHVFEQHGDTLFDALLDRDALTALIAESRELLERTAREREAGRDRLLAHGANDEQHAERMIEAVRELDEDERLDRWLDQALEVFGIESRELDGGLRYLHPGPHMLEGMPGLIRGEEGFSATRSREQALARDDVQRLSWEHPLVREMLFRATEGSLGNAALALLEHSAIPAGRIMIEAIFRTRTSEAHHLHPARFLPPTTVRVLLDESGQELSDKVSFGGLAKSLRNIKKAAARDLIRERHELLRQLLDQAEGIAGARLTPILEAAEGDMRHSLDSELERLRTLSRRNPDVPAAELDALVAERGNLAAAIAGTRLQLDAVRVIVTVEPRR</sequence>
<dbReference type="GO" id="GO:0005524">
    <property type="term" value="F:ATP binding"/>
    <property type="evidence" value="ECO:0007669"/>
    <property type="project" value="UniProtKB-UniRule"/>
</dbReference>
<dbReference type="Gene3D" id="3.40.50.300">
    <property type="entry name" value="P-loop containing nucleotide triphosphate hydrolases"/>
    <property type="match status" value="1"/>
</dbReference>
<dbReference type="InterPro" id="IPR014001">
    <property type="entry name" value="Helicase_ATP-bd"/>
</dbReference>
<dbReference type="SUPFAM" id="SSF52540">
    <property type="entry name" value="P-loop containing nucleoside triphosphate hydrolases"/>
    <property type="match status" value="2"/>
</dbReference>
<dbReference type="Gene3D" id="3.30.360.80">
    <property type="match status" value="1"/>
</dbReference>
<keyword evidence="1 9" id="KW-0547">Nucleotide-binding</keyword>
<evidence type="ECO:0000256" key="3">
    <source>
        <dbReference type="ARBA" id="ARBA00022806"/>
    </source>
</evidence>
<dbReference type="HAMAP" id="MF_01821">
    <property type="entry name" value="Helicase_RapA"/>
    <property type="match status" value="1"/>
</dbReference>
<protein>
    <recommendedName>
        <fullName evidence="9">RNA polymerase-associated protein RapA</fullName>
        <ecNumber evidence="9">3.6.4.-</ecNumber>
    </recommendedName>
    <alternativeName>
        <fullName evidence="9">ATP-dependent helicase HepA</fullName>
    </alternativeName>
</protein>
<dbReference type="Pfam" id="PF18339">
    <property type="entry name" value="Tudor_1_RapA"/>
    <property type="match status" value="1"/>
</dbReference>
<dbReference type="CDD" id="cd18793">
    <property type="entry name" value="SF2_C_SNF"/>
    <property type="match status" value="1"/>
</dbReference>
<dbReference type="OrthoDB" id="9814088at2"/>
<comment type="caution">
    <text evidence="9">Lacks conserved residue(s) required for the propagation of feature annotation.</text>
</comment>
<evidence type="ECO:0000256" key="2">
    <source>
        <dbReference type="ARBA" id="ARBA00022801"/>
    </source>
</evidence>
<dbReference type="RefSeq" id="WP_121173943.1">
    <property type="nucleotide sequence ID" value="NZ_RBIN01000010.1"/>
</dbReference>
<comment type="similarity">
    <text evidence="9">Belongs to the SNF2/RAD54 helicase family. RapA subfamily.</text>
</comment>
<dbReference type="InterPro" id="IPR057342">
    <property type="entry name" value="DEXDc_RapA"/>
</dbReference>
<evidence type="ECO:0000256" key="5">
    <source>
        <dbReference type="ARBA" id="ARBA00023015"/>
    </source>
</evidence>
<evidence type="ECO:0000256" key="7">
    <source>
        <dbReference type="ARBA" id="ARBA00023159"/>
    </source>
</evidence>
<dbReference type="NCBIfam" id="NF003426">
    <property type="entry name" value="PRK04914.1"/>
    <property type="match status" value="1"/>
</dbReference>
<dbReference type="Pfam" id="PF12137">
    <property type="entry name" value="RapA_C"/>
    <property type="match status" value="1"/>
</dbReference>
<proteinExistence type="inferred from homology"/>
<evidence type="ECO:0000313" key="13">
    <source>
        <dbReference type="Proteomes" id="UP000281975"/>
    </source>
</evidence>
<dbReference type="InterPro" id="IPR001650">
    <property type="entry name" value="Helicase_C-like"/>
</dbReference>
<dbReference type="InterPro" id="IPR000330">
    <property type="entry name" value="SNF2_N"/>
</dbReference>
<feature type="domain" description="Helicase C-terminal" evidence="11">
    <location>
        <begin position="497"/>
        <end position="667"/>
    </location>
</feature>
<reference evidence="12 13" key="1">
    <citation type="submission" date="2018-10" db="EMBL/GenBank/DDBJ databases">
        <title>Genomic Encyclopedia of Type Strains, Phase IV (KMG-IV): sequencing the most valuable type-strain genomes for metagenomic binning, comparative biology and taxonomic classification.</title>
        <authorList>
            <person name="Goeker M."/>
        </authorList>
    </citation>
    <scope>NUCLEOTIDE SEQUENCE [LARGE SCALE GENOMIC DNA]</scope>
    <source>
        <strain evidence="12 13">DSM 23229</strain>
    </source>
</reference>
<dbReference type="Gene3D" id="3.40.50.10810">
    <property type="entry name" value="Tandem AAA-ATPase domain"/>
    <property type="match status" value="1"/>
</dbReference>
<dbReference type="Gene3D" id="6.10.140.1500">
    <property type="match status" value="1"/>
</dbReference>
<keyword evidence="4 9" id="KW-0067">ATP-binding</keyword>
<keyword evidence="8 9" id="KW-0804">Transcription</keyword>
<dbReference type="InterPro" id="IPR038718">
    <property type="entry name" value="SNF2-like_sf"/>
</dbReference>
<keyword evidence="2 9" id="KW-0378">Hydrolase</keyword>
<dbReference type="AlphaFoldDB" id="A0A420WTB3"/>
<comment type="function">
    <text evidence="9">Transcription regulator that activates transcription by stimulating RNA polymerase (RNAP) recycling in case of stress conditions such as supercoiled DNA or high salt concentrations. Probably acts by releasing the RNAP, when it is trapped or immobilized on tightly supercoiled DNA. Does not activate transcription on linear DNA. Probably not involved in DNA repair.</text>
</comment>
<evidence type="ECO:0000256" key="6">
    <source>
        <dbReference type="ARBA" id="ARBA00023125"/>
    </source>
</evidence>
<evidence type="ECO:0000259" key="10">
    <source>
        <dbReference type="PROSITE" id="PS51192"/>
    </source>
</evidence>
<keyword evidence="5 9" id="KW-0805">Transcription regulation</keyword>
<dbReference type="Pfam" id="PF00176">
    <property type="entry name" value="SNF2-rel_dom"/>
    <property type="match status" value="1"/>
</dbReference>
<dbReference type="PANTHER" id="PTHR45766:SF6">
    <property type="entry name" value="SWI_SNF-RELATED MATRIX-ASSOCIATED ACTIN-DEPENDENT REGULATOR OF CHROMATIN SUBFAMILY A-LIKE PROTEIN 1"/>
    <property type="match status" value="1"/>
</dbReference>
<evidence type="ECO:0000259" key="11">
    <source>
        <dbReference type="PROSITE" id="PS51194"/>
    </source>
</evidence>
<keyword evidence="6 9" id="KW-0238">DNA-binding</keyword>
<dbReference type="EMBL" id="RBIN01000010">
    <property type="protein sequence ID" value="RKQ95864.1"/>
    <property type="molecule type" value="Genomic_DNA"/>
</dbReference>
<dbReference type="PANTHER" id="PTHR45766">
    <property type="entry name" value="DNA ANNEALING HELICASE AND ENDONUCLEASE ZRANB3 FAMILY MEMBER"/>
    <property type="match status" value="1"/>
</dbReference>
<dbReference type="GO" id="GO:0004386">
    <property type="term" value="F:helicase activity"/>
    <property type="evidence" value="ECO:0007669"/>
    <property type="project" value="UniProtKB-UniRule"/>
</dbReference>
<keyword evidence="7 9" id="KW-0010">Activator</keyword>
<comment type="subunit">
    <text evidence="9">Interacts with the RNAP. Has a higher affinity for the core RNAP than for the holoenzyme. Its ATPase activity is stimulated by binding to RNAP.</text>
</comment>
<dbReference type="Pfam" id="PF00271">
    <property type="entry name" value="Helicase_C"/>
    <property type="match status" value="1"/>
</dbReference>
<evidence type="ECO:0000256" key="9">
    <source>
        <dbReference type="HAMAP-Rule" id="MF_01821"/>
    </source>
</evidence>